<dbReference type="InterPro" id="IPR042070">
    <property type="entry name" value="PucR_C-HTH_sf"/>
</dbReference>
<feature type="domain" description="CdaR GGDEF-like" evidence="3">
    <location>
        <begin position="366"/>
        <end position="457"/>
    </location>
</feature>
<dbReference type="Proteomes" id="UP000271678">
    <property type="component" value="Unassembled WGS sequence"/>
</dbReference>
<dbReference type="EMBL" id="RJJQ01000012">
    <property type="protein sequence ID" value="RNI21068.1"/>
    <property type="molecule type" value="Genomic_DNA"/>
</dbReference>
<dbReference type="AlphaFoldDB" id="A0A3M9M945"/>
<keyword evidence="5" id="KW-1185">Reference proteome</keyword>
<sequence length="573" mass="61017">MRPARDDDFRSPARPKPGVALASVPCAVRTGQLTFTHRRGALISGHTTLGTIIERLGLTLLTVRAGSLDRARPVESTVLYDAADPPPVPAGAVVLAVGVSGDDDVAQLVRQVEASEASALIVREPVVVGADLERLATESGVVVLGLVRGASWMQVARMLEDRGSEGERLAAVSAADALDLFEVANSLSALLTTPVTIEDVSSRIVAFSADQADADDARKASVLGRQVPSKYNDPMVEAGVFRQLYAATAPIFVPSFVDGVRPRAAMPIRAGTEVMGSLWAIVDQPLGRLRASAMIEAASTAAIAMLRRRVAADSSRHMRTVVVTSLIDGGPTAVSMAGKMNRNISGGCILAVGVRNDPAADGATASAKLDRLANSLWMWLNPEIPDAVTAVVDNTAYAVIPAHGDRPPEMKQLRRLSEEFARRAGKCDEVVVAIGKHVAGVAEMRESRKEADLALRVLCTTPDLSQRVAIAADLQAHVLVMQLSDLMACENMALAGPIAVLRAYDEQHQAALEMTLRAWLDHFGDVATAAAALHVHKNTFRYRLGRVVGITGIDLGDAETRFHLMLQFRLGRT</sequence>
<evidence type="ECO:0000256" key="1">
    <source>
        <dbReference type="ARBA" id="ARBA00006754"/>
    </source>
</evidence>
<dbReference type="PANTHER" id="PTHR33744">
    <property type="entry name" value="CARBOHYDRATE DIACID REGULATOR"/>
    <property type="match status" value="1"/>
</dbReference>
<dbReference type="Gene3D" id="1.10.10.2840">
    <property type="entry name" value="PucR C-terminal helix-turn-helix domain"/>
    <property type="match status" value="1"/>
</dbReference>
<dbReference type="Pfam" id="PF17853">
    <property type="entry name" value="GGDEF_2"/>
    <property type="match status" value="1"/>
</dbReference>
<evidence type="ECO:0000313" key="5">
    <source>
        <dbReference type="Proteomes" id="UP000271678"/>
    </source>
</evidence>
<evidence type="ECO:0000313" key="4">
    <source>
        <dbReference type="EMBL" id="RNI21068.1"/>
    </source>
</evidence>
<organism evidence="4 5">
    <name type="scientific">Flexivirga caeni</name>
    <dbReference type="NCBI Taxonomy" id="2294115"/>
    <lineage>
        <taxon>Bacteria</taxon>
        <taxon>Bacillati</taxon>
        <taxon>Actinomycetota</taxon>
        <taxon>Actinomycetes</taxon>
        <taxon>Micrococcales</taxon>
        <taxon>Dermacoccaceae</taxon>
        <taxon>Flexivirga</taxon>
    </lineage>
</organism>
<proteinExistence type="inferred from homology"/>
<feature type="domain" description="PucR C-terminal helix-turn-helix" evidence="2">
    <location>
        <begin position="515"/>
        <end position="569"/>
    </location>
</feature>
<comment type="similarity">
    <text evidence="1">Belongs to the CdaR family.</text>
</comment>
<dbReference type="InterPro" id="IPR041522">
    <property type="entry name" value="CdaR_GGDEF"/>
</dbReference>
<evidence type="ECO:0000259" key="2">
    <source>
        <dbReference type="Pfam" id="PF13556"/>
    </source>
</evidence>
<protein>
    <submittedName>
        <fullName evidence="4">PucR family transcriptional regulator</fullName>
    </submittedName>
</protein>
<accession>A0A3M9M945</accession>
<reference evidence="4 5" key="1">
    <citation type="submission" date="2018-11" db="EMBL/GenBank/DDBJ databases">
        <title>Draft genome of Simplicispira Flexivirga sp. BO-16.</title>
        <authorList>
            <person name="Im W.T."/>
        </authorList>
    </citation>
    <scope>NUCLEOTIDE SEQUENCE [LARGE SCALE GENOMIC DNA]</scope>
    <source>
        <strain evidence="4 5">BO-16</strain>
    </source>
</reference>
<gene>
    <name evidence="4" type="ORF">EFY87_12335</name>
</gene>
<evidence type="ECO:0000259" key="3">
    <source>
        <dbReference type="Pfam" id="PF17853"/>
    </source>
</evidence>
<dbReference type="PANTHER" id="PTHR33744:SF17">
    <property type="entry name" value="CONSERVED PROTEIN"/>
    <property type="match status" value="1"/>
</dbReference>
<comment type="caution">
    <text evidence="4">The sequence shown here is derived from an EMBL/GenBank/DDBJ whole genome shotgun (WGS) entry which is preliminary data.</text>
</comment>
<dbReference type="InterPro" id="IPR051448">
    <property type="entry name" value="CdaR-like_regulators"/>
</dbReference>
<dbReference type="Pfam" id="PF13556">
    <property type="entry name" value="HTH_30"/>
    <property type="match status" value="1"/>
</dbReference>
<name>A0A3M9M945_9MICO</name>
<dbReference type="InterPro" id="IPR025736">
    <property type="entry name" value="PucR_C-HTH_dom"/>
</dbReference>